<organism evidence="2 3">
    <name type="scientific">Leersia perrieri</name>
    <dbReference type="NCBI Taxonomy" id="77586"/>
    <lineage>
        <taxon>Eukaryota</taxon>
        <taxon>Viridiplantae</taxon>
        <taxon>Streptophyta</taxon>
        <taxon>Embryophyta</taxon>
        <taxon>Tracheophyta</taxon>
        <taxon>Spermatophyta</taxon>
        <taxon>Magnoliopsida</taxon>
        <taxon>Liliopsida</taxon>
        <taxon>Poales</taxon>
        <taxon>Poaceae</taxon>
        <taxon>BOP clade</taxon>
        <taxon>Oryzoideae</taxon>
        <taxon>Oryzeae</taxon>
        <taxon>Oryzinae</taxon>
        <taxon>Leersia</taxon>
    </lineage>
</organism>
<feature type="region of interest" description="Disordered" evidence="1">
    <location>
        <begin position="466"/>
        <end position="505"/>
    </location>
</feature>
<reference evidence="3" key="2">
    <citation type="submission" date="2013-12" db="EMBL/GenBank/DDBJ databases">
        <authorList>
            <person name="Yu Y."/>
            <person name="Lee S."/>
            <person name="de Baynast K."/>
            <person name="Wissotski M."/>
            <person name="Liu L."/>
            <person name="Talag J."/>
            <person name="Goicoechea J."/>
            <person name="Angelova A."/>
            <person name="Jetty R."/>
            <person name="Kudrna D."/>
            <person name="Golser W."/>
            <person name="Rivera L."/>
            <person name="Zhang J."/>
            <person name="Wing R."/>
        </authorList>
    </citation>
    <scope>NUCLEOTIDE SEQUENCE</scope>
</reference>
<dbReference type="HOGENOM" id="CLU_030606_0_1_1"/>
<dbReference type="PANTHER" id="PTHR34591:SF21">
    <property type="entry name" value="F-BOX DOMAIN CONTAINING PROTEIN, EXPRESSED"/>
    <property type="match status" value="1"/>
</dbReference>
<proteinExistence type="predicted"/>
<dbReference type="EnsemblPlants" id="LPERR11G16920.1">
    <property type="protein sequence ID" value="LPERR11G16920.1"/>
    <property type="gene ID" value="LPERR11G16920"/>
</dbReference>
<evidence type="ECO:0000256" key="1">
    <source>
        <dbReference type="SAM" id="MobiDB-lite"/>
    </source>
</evidence>
<dbReference type="PANTHER" id="PTHR34591">
    <property type="entry name" value="OS03G0653100 PROTEIN-RELATED"/>
    <property type="match status" value="1"/>
</dbReference>
<reference evidence="2 3" key="1">
    <citation type="submission" date="2012-08" db="EMBL/GenBank/DDBJ databases">
        <title>Oryza genome evolution.</title>
        <authorList>
            <person name="Wing R.A."/>
        </authorList>
    </citation>
    <scope>NUCLEOTIDE SEQUENCE</scope>
</reference>
<evidence type="ECO:0008006" key="4">
    <source>
        <dbReference type="Google" id="ProtNLM"/>
    </source>
</evidence>
<reference evidence="2" key="3">
    <citation type="submission" date="2015-04" db="UniProtKB">
        <authorList>
            <consortium name="EnsemblPlants"/>
        </authorList>
    </citation>
    <scope>IDENTIFICATION</scope>
</reference>
<dbReference type="AlphaFoldDB" id="A0A0D9XUG1"/>
<feature type="compositionally biased region" description="Low complexity" evidence="1">
    <location>
        <begin position="478"/>
        <end position="493"/>
    </location>
</feature>
<sequence length="505" mass="57095">MYARAAAARLAHLTTARRAAVASAARRRLIDASSPRSYCSIAAVDQPPSPLPLPVRGIFINYIDHGPTHFFAHPSLATPARPTIKDKSGGFLGFLPQTGDYIVHDEWCVLDHSNGLLLCRNETSYRLFIPKHEKGIYRRAHTTYLTFDPAVSPPSSHYYEVFMIPNVPEPEPDPEAETTPDGIHVKVKVIDDPCRTMEWPPSPWRVDVFSSRTGGLWKEREFVWEGEPLGTVEEIRLDPLEPTWYGPQQRYAVYHQGALYVHCRGGFVARFSLSNDTYQIIKTPEINSEKPYFGRSEKGLCFGIITRHKQLQVWILRESCGQLEWILKYKNDLKAVSAEVRSIDFPDKKFGPWIIEDDTDSSNHEKIETVSKVNSEWDSDNDDFISVVDRSEGSSCGYTGVVNIFGFHPYKEIIFLETSFNVAAYHLNSSKIQFLGFSRPESYYLNYTNGIDESFPYTPCFTGELRHPRRRAKKKKLGASSSESSAAELHGSSQIPSDGGSKEDQ</sequence>
<dbReference type="STRING" id="77586.A0A0D9XUG1"/>
<dbReference type="eggNOG" id="ENOG502R3XE">
    <property type="taxonomic scope" value="Eukaryota"/>
</dbReference>
<feature type="compositionally biased region" description="Basic residues" evidence="1">
    <location>
        <begin position="467"/>
        <end position="477"/>
    </location>
</feature>
<protein>
    <recommendedName>
        <fullName evidence="4">DUF1618 domain-containing protein</fullName>
    </recommendedName>
</protein>
<evidence type="ECO:0000313" key="3">
    <source>
        <dbReference type="Proteomes" id="UP000032180"/>
    </source>
</evidence>
<dbReference type="Gramene" id="LPERR11G16920.1">
    <property type="protein sequence ID" value="LPERR11G16920.1"/>
    <property type="gene ID" value="LPERR11G16920"/>
</dbReference>
<name>A0A0D9XUG1_9ORYZ</name>
<evidence type="ECO:0000313" key="2">
    <source>
        <dbReference type="EnsemblPlants" id="LPERR11G16920.1"/>
    </source>
</evidence>
<dbReference type="Proteomes" id="UP000032180">
    <property type="component" value="Chromosome 11"/>
</dbReference>
<accession>A0A0D9XUG1</accession>
<keyword evidence="3" id="KW-1185">Reference proteome</keyword>